<reference evidence="2 3" key="1">
    <citation type="submission" date="2015-12" db="EMBL/GenBank/DDBJ databases">
        <title>Draft genome sequence of Mesorhizobium sp. UFLA 01-765, a multitolerant efficient symbiont and plant-growth promoting strain isolated from Zn-mining soil using Leucaena leucocephala as a trap plant.</title>
        <authorList>
            <person name="Rangel W.M."/>
            <person name="Thijs S."/>
            <person name="Longatti S.M."/>
            <person name="Moreira F.M."/>
            <person name="Weyens N."/>
            <person name="Vangronsveld J."/>
            <person name="Van Hamme J.D."/>
            <person name="Bottos E.M."/>
            <person name="Rineau F."/>
        </authorList>
    </citation>
    <scope>NUCLEOTIDE SEQUENCE [LARGE SCALE GENOMIC DNA]</scope>
    <source>
        <strain evidence="2 3">UFLA 01-765</strain>
    </source>
</reference>
<gene>
    <name evidence="2" type="ORF">AU467_18700</name>
</gene>
<evidence type="ECO:0000259" key="1">
    <source>
        <dbReference type="Pfam" id="PF10074"/>
    </source>
</evidence>
<evidence type="ECO:0000313" key="2">
    <source>
        <dbReference type="EMBL" id="KUM27026.1"/>
    </source>
</evidence>
<dbReference type="Proteomes" id="UP000053176">
    <property type="component" value="Unassembled WGS sequence"/>
</dbReference>
<comment type="caution">
    <text evidence="2">The sequence shown here is derived from an EMBL/GenBank/DDBJ whole genome shotgun (WGS) entry which is preliminary data.</text>
</comment>
<name>A0A101KU27_RHILI</name>
<dbReference type="Pfam" id="PF10074">
    <property type="entry name" value="RovC_DNA-bd"/>
    <property type="match status" value="1"/>
</dbReference>
<accession>A0A101KU27</accession>
<organism evidence="2 3">
    <name type="scientific">Rhizobium loti</name>
    <name type="common">Mesorhizobium loti</name>
    <dbReference type="NCBI Taxonomy" id="381"/>
    <lineage>
        <taxon>Bacteria</taxon>
        <taxon>Pseudomonadati</taxon>
        <taxon>Pseudomonadota</taxon>
        <taxon>Alphaproteobacteria</taxon>
        <taxon>Hyphomicrobiales</taxon>
        <taxon>Phyllobacteriaceae</taxon>
        <taxon>Mesorhizobium</taxon>
    </lineage>
</organism>
<dbReference type="EMBL" id="LPWA01000100">
    <property type="protein sequence ID" value="KUM27026.1"/>
    <property type="molecule type" value="Genomic_DNA"/>
</dbReference>
<dbReference type="InterPro" id="IPR018754">
    <property type="entry name" value="RovC-like_DNA-bd"/>
</dbReference>
<feature type="domain" description="T6SS Transcription factor RovC-like DNA binding" evidence="1">
    <location>
        <begin position="44"/>
        <end position="135"/>
    </location>
</feature>
<dbReference type="OrthoDB" id="9800831at2"/>
<proteinExistence type="predicted"/>
<dbReference type="AlphaFoldDB" id="A0A101KU27"/>
<sequence length="136" mass="15301">MQHVLLRQDCRALQISVSGASVLRPLRLYVDAIMPPRYLKFHIAALQFLNHINGSGSLAAACFPPEPRGDRLRVVLQALDGWLAQASHQEIAIALFGRGRVEEDWADPGGHLRDRVRRAVQRGRYLMGGGYRQFLM</sequence>
<evidence type="ECO:0000313" key="3">
    <source>
        <dbReference type="Proteomes" id="UP000053176"/>
    </source>
</evidence>
<protein>
    <recommendedName>
        <fullName evidence="1">T6SS Transcription factor RovC-like DNA binding domain-containing protein</fullName>
    </recommendedName>
</protein>